<gene>
    <name evidence="1" type="ORF">SAMEA4364220_00059</name>
</gene>
<keyword evidence="2" id="KW-1185">Reference proteome</keyword>
<evidence type="ECO:0000313" key="1">
    <source>
        <dbReference type="EMBL" id="SNU93698.1"/>
    </source>
</evidence>
<evidence type="ECO:0000313" key="2">
    <source>
        <dbReference type="Proteomes" id="UP000215383"/>
    </source>
</evidence>
<dbReference type="eggNOG" id="ENOG502ZACE">
    <property type="taxonomic scope" value="Bacteria"/>
</dbReference>
<dbReference type="AlphaFoldDB" id="A0A239T9H7"/>
<organism evidence="1 2">
    <name type="scientific">Megamonas hypermegale</name>
    <dbReference type="NCBI Taxonomy" id="158847"/>
    <lineage>
        <taxon>Bacteria</taxon>
        <taxon>Bacillati</taxon>
        <taxon>Bacillota</taxon>
        <taxon>Negativicutes</taxon>
        <taxon>Selenomonadales</taxon>
        <taxon>Selenomonadaceae</taxon>
        <taxon>Megamonas</taxon>
    </lineage>
</organism>
<dbReference type="InterPro" id="IPR011735">
    <property type="entry name" value="WlaTC/HtrL_glycosyltransf"/>
</dbReference>
<dbReference type="Pfam" id="PF09612">
    <property type="entry name" value="HtrL_YibB"/>
    <property type="match status" value="1"/>
</dbReference>
<protein>
    <submittedName>
        <fullName evidence="1">Protein YibB</fullName>
    </submittedName>
</protein>
<dbReference type="RefSeq" id="WP_027890656.1">
    <property type="nucleotide sequence ID" value="NZ_LT906446.1"/>
</dbReference>
<dbReference type="GeneID" id="78506106"/>
<dbReference type="Proteomes" id="UP000215383">
    <property type="component" value="Chromosome 1"/>
</dbReference>
<accession>A0A239T9H7</accession>
<dbReference type="EMBL" id="LT906446">
    <property type="protein sequence ID" value="SNU93698.1"/>
    <property type="molecule type" value="Genomic_DNA"/>
</dbReference>
<reference evidence="1 2" key="1">
    <citation type="submission" date="2017-06" db="EMBL/GenBank/DDBJ databases">
        <authorList>
            <consortium name="Pathogen Informatics"/>
        </authorList>
    </citation>
    <scope>NUCLEOTIDE SEQUENCE [LARGE SCALE GENOMIC DNA]</scope>
    <source>
        <strain evidence="1 2">NCTC10570</strain>
    </source>
</reference>
<proteinExistence type="predicted"/>
<sequence length="315" mass="37561">MNDITIVTAFFDIGREKFKGYERGNNKYINYFKFWARINNNIIIYTNANFEKEIKQIREDFGLLEKTKIVIVDNYTNFDKNLYKKITDVMNNEISLNFHKDIKKPESWSADYNFIMMLKSYCIVDAIEKGYAKGTIAWLDFGFNHGGKDGLINEEEFNFKWEYNFPKKINLFSHQKIDDNIPIFDIVRSMDVYIRGNIIVAPDYLWQNFLYLAKKSMNSLLDCGLCDDDQTICLMAYRSQKDIFFIHDVENWYDGLKCFGGNHLTVKSEKKQENKSYIKYKERARLFMLDGKCKLAFTYYKQYLKEKIQIKLFNK</sequence>
<name>A0A239T9H7_9FIRM</name>